<dbReference type="EMBL" id="RCHU01000862">
    <property type="protein sequence ID" value="TKR90587.1"/>
    <property type="molecule type" value="Genomic_DNA"/>
</dbReference>
<reference evidence="4" key="1">
    <citation type="submission" date="2018-10" db="EMBL/GenBank/DDBJ databases">
        <title>Population genomic analysis revealed the cold adaptation of white poplar.</title>
        <authorList>
            <person name="Liu Y.-J."/>
        </authorList>
    </citation>
    <scope>NUCLEOTIDE SEQUENCE [LARGE SCALE GENOMIC DNA]</scope>
    <source>
        <strain evidence="4">PAL-ZL1</strain>
    </source>
</reference>
<dbReference type="Gene3D" id="3.40.50.300">
    <property type="entry name" value="P-loop containing nucleotide triphosphate hydrolases"/>
    <property type="match status" value="1"/>
</dbReference>
<feature type="domain" description="ATPase AAA-type core" evidence="3">
    <location>
        <begin position="119"/>
        <end position="167"/>
    </location>
</feature>
<dbReference type="InterPro" id="IPR003959">
    <property type="entry name" value="ATPase_AAA_core"/>
</dbReference>
<evidence type="ECO:0000256" key="1">
    <source>
        <dbReference type="ARBA" id="ARBA00022741"/>
    </source>
</evidence>
<dbReference type="InterPro" id="IPR027417">
    <property type="entry name" value="P-loop_NTPase"/>
</dbReference>
<dbReference type="GO" id="GO:0005741">
    <property type="term" value="C:mitochondrial outer membrane"/>
    <property type="evidence" value="ECO:0007669"/>
    <property type="project" value="TreeGrafter"/>
</dbReference>
<dbReference type="STRING" id="43335.A0A4U5P2Y2"/>
<organism evidence="4">
    <name type="scientific">Populus alba</name>
    <name type="common">White poplar</name>
    <dbReference type="NCBI Taxonomy" id="43335"/>
    <lineage>
        <taxon>Eukaryota</taxon>
        <taxon>Viridiplantae</taxon>
        <taxon>Streptophyta</taxon>
        <taxon>Embryophyta</taxon>
        <taxon>Tracheophyta</taxon>
        <taxon>Spermatophyta</taxon>
        <taxon>Magnoliopsida</taxon>
        <taxon>eudicotyledons</taxon>
        <taxon>Gunneridae</taxon>
        <taxon>Pentapetalae</taxon>
        <taxon>rosids</taxon>
        <taxon>fabids</taxon>
        <taxon>Malpighiales</taxon>
        <taxon>Salicaceae</taxon>
        <taxon>Saliceae</taxon>
        <taxon>Populus</taxon>
    </lineage>
</organism>
<protein>
    <recommendedName>
        <fullName evidence="3">ATPase AAA-type core domain-containing protein</fullName>
    </recommendedName>
</protein>
<comment type="caution">
    <text evidence="4">The sequence shown here is derived from an EMBL/GenBank/DDBJ whole genome shotgun (WGS) entry which is preliminary data.</text>
</comment>
<dbReference type="AlphaFoldDB" id="A0A4U5P2Y2"/>
<keyword evidence="1" id="KW-0547">Nucleotide-binding</keyword>
<dbReference type="InterPro" id="IPR051701">
    <property type="entry name" value="Mito_OM_Translocase_MSP1"/>
</dbReference>
<dbReference type="SUPFAM" id="SSF52540">
    <property type="entry name" value="P-loop containing nucleoside triphosphate hydrolases"/>
    <property type="match status" value="2"/>
</dbReference>
<dbReference type="PANTHER" id="PTHR45644">
    <property type="entry name" value="AAA ATPASE, PUTATIVE (AFU_ORTHOLOGUE AFUA_2G12920)-RELATED-RELATED"/>
    <property type="match status" value="1"/>
</dbReference>
<name>A0A4U5P2Y2_POPAL</name>
<dbReference type="Pfam" id="PF00004">
    <property type="entry name" value="AAA"/>
    <property type="match status" value="1"/>
</dbReference>
<proteinExistence type="predicted"/>
<evidence type="ECO:0000256" key="2">
    <source>
        <dbReference type="ARBA" id="ARBA00022840"/>
    </source>
</evidence>
<gene>
    <name evidence="4" type="ORF">D5086_0000231910</name>
</gene>
<evidence type="ECO:0000259" key="3">
    <source>
        <dbReference type="Pfam" id="PF00004"/>
    </source>
</evidence>
<dbReference type="GO" id="GO:0016887">
    <property type="term" value="F:ATP hydrolysis activity"/>
    <property type="evidence" value="ECO:0007669"/>
    <property type="project" value="InterPro"/>
</dbReference>
<sequence>MGWSLGLWVDEKFKFLCDNGDGGHEIKIATRDLGGLGTLIGELGCFGEDRCFHQFWGCWGVIAHAEWDMIKFQVLLDGWSYFWLVETGDQQALYELVILPLRKPEFFSHEKLLGPQKGVLLYGPPGTGKTILAKAIIREFGAVFINMRISNLMSKWFGDAQKLARLMGSVCFRGLLPLVLVFYETPCQQKAIMQPLVSLGIVSRRKKYKVRFLNARGSLTEMDKEVSDNSMDPTLANVNGRLENLATCTEPTIVYSSAREVAATHHLGKFLGIHRDTNDGLVAEHIRSQIDTK</sequence>
<dbReference type="GO" id="GO:0005524">
    <property type="term" value="F:ATP binding"/>
    <property type="evidence" value="ECO:0007669"/>
    <property type="project" value="UniProtKB-KW"/>
</dbReference>
<accession>A0A4U5P2Y2</accession>
<evidence type="ECO:0000313" key="4">
    <source>
        <dbReference type="EMBL" id="TKR90587.1"/>
    </source>
</evidence>
<dbReference type="PANTHER" id="PTHR45644:SF3">
    <property type="entry name" value="FI08533P-RELATED"/>
    <property type="match status" value="1"/>
</dbReference>
<keyword evidence="2" id="KW-0067">ATP-binding</keyword>